<dbReference type="OrthoDB" id="2286242at2759"/>
<accession>A0A9Q0YGE4</accession>
<gene>
    <name evidence="1" type="ORF">HOLleu_37133</name>
</gene>
<name>A0A9Q0YGE4_HOLLE</name>
<sequence>MPGQIHLETDSSVKPVILPPGKVLIGLKSKLKIELQRLEKIGVIEKVTEPSEWVFSLVSEMKSKGKLRIFIDPKPFNKEL</sequence>
<dbReference type="EMBL" id="JAIZAY010000020">
    <property type="protein sequence ID" value="KAJ8022283.1"/>
    <property type="molecule type" value="Genomic_DNA"/>
</dbReference>
<protein>
    <submittedName>
        <fullName evidence="1">Uncharacterized protein</fullName>
    </submittedName>
</protein>
<dbReference type="Proteomes" id="UP001152320">
    <property type="component" value="Chromosome 20"/>
</dbReference>
<dbReference type="SUPFAM" id="SSF56672">
    <property type="entry name" value="DNA/RNA polymerases"/>
    <property type="match status" value="1"/>
</dbReference>
<dbReference type="InterPro" id="IPR043502">
    <property type="entry name" value="DNA/RNA_pol_sf"/>
</dbReference>
<keyword evidence="2" id="KW-1185">Reference proteome</keyword>
<dbReference type="Gene3D" id="3.10.10.10">
    <property type="entry name" value="HIV Type 1 Reverse Transcriptase, subunit A, domain 1"/>
    <property type="match status" value="1"/>
</dbReference>
<comment type="caution">
    <text evidence="1">The sequence shown here is derived from an EMBL/GenBank/DDBJ whole genome shotgun (WGS) entry which is preliminary data.</text>
</comment>
<reference evidence="1" key="1">
    <citation type="submission" date="2021-10" db="EMBL/GenBank/DDBJ databases">
        <title>Tropical sea cucumber genome reveals ecological adaptation and Cuvierian tubules defense mechanism.</title>
        <authorList>
            <person name="Chen T."/>
        </authorList>
    </citation>
    <scope>NUCLEOTIDE SEQUENCE</scope>
    <source>
        <strain evidence="1">Nanhai2018</strain>
        <tissue evidence="1">Muscle</tissue>
    </source>
</reference>
<dbReference type="AlphaFoldDB" id="A0A9Q0YGE4"/>
<evidence type="ECO:0000313" key="1">
    <source>
        <dbReference type="EMBL" id="KAJ8022283.1"/>
    </source>
</evidence>
<proteinExistence type="predicted"/>
<evidence type="ECO:0000313" key="2">
    <source>
        <dbReference type="Proteomes" id="UP001152320"/>
    </source>
</evidence>
<organism evidence="1 2">
    <name type="scientific">Holothuria leucospilota</name>
    <name type="common">Black long sea cucumber</name>
    <name type="synonym">Mertensiothuria leucospilota</name>
    <dbReference type="NCBI Taxonomy" id="206669"/>
    <lineage>
        <taxon>Eukaryota</taxon>
        <taxon>Metazoa</taxon>
        <taxon>Echinodermata</taxon>
        <taxon>Eleutherozoa</taxon>
        <taxon>Echinozoa</taxon>
        <taxon>Holothuroidea</taxon>
        <taxon>Aspidochirotacea</taxon>
        <taxon>Aspidochirotida</taxon>
        <taxon>Holothuriidae</taxon>
        <taxon>Holothuria</taxon>
    </lineage>
</organism>